<dbReference type="InterPro" id="IPR050951">
    <property type="entry name" value="Retrovirus_Pol_polyprotein"/>
</dbReference>
<sequence>MCLVPSWRKDVIKYFHSCDRCQKSNKATGKIFGLNLMINIKEPSTQWEVAHMDWVTASLPPGCEKGYNECVVTLERYSKPPIFLPCHRDDTAKYITLLIWKRVVSHTGLFKNIIIDRDPKFTSALWTNLHKLLGKKL</sequence>
<name>A0A9Q3GPV9_9BASI</name>
<evidence type="ECO:0008006" key="3">
    <source>
        <dbReference type="Google" id="ProtNLM"/>
    </source>
</evidence>
<dbReference type="AlphaFoldDB" id="A0A9Q3GPV9"/>
<dbReference type="GO" id="GO:0003676">
    <property type="term" value="F:nucleic acid binding"/>
    <property type="evidence" value="ECO:0007669"/>
    <property type="project" value="InterPro"/>
</dbReference>
<dbReference type="Proteomes" id="UP000765509">
    <property type="component" value="Unassembled WGS sequence"/>
</dbReference>
<organism evidence="1 2">
    <name type="scientific">Austropuccinia psidii MF-1</name>
    <dbReference type="NCBI Taxonomy" id="1389203"/>
    <lineage>
        <taxon>Eukaryota</taxon>
        <taxon>Fungi</taxon>
        <taxon>Dikarya</taxon>
        <taxon>Basidiomycota</taxon>
        <taxon>Pucciniomycotina</taxon>
        <taxon>Pucciniomycetes</taxon>
        <taxon>Pucciniales</taxon>
        <taxon>Sphaerophragmiaceae</taxon>
        <taxon>Austropuccinia</taxon>
    </lineage>
</organism>
<evidence type="ECO:0000313" key="2">
    <source>
        <dbReference type="Proteomes" id="UP000765509"/>
    </source>
</evidence>
<evidence type="ECO:0000313" key="1">
    <source>
        <dbReference type="EMBL" id="MBW0475598.1"/>
    </source>
</evidence>
<dbReference type="InterPro" id="IPR012337">
    <property type="entry name" value="RNaseH-like_sf"/>
</dbReference>
<gene>
    <name evidence="1" type="ORF">O181_015313</name>
</gene>
<accession>A0A9Q3GPV9</accession>
<reference evidence="1" key="1">
    <citation type="submission" date="2021-03" db="EMBL/GenBank/DDBJ databases">
        <title>Draft genome sequence of rust myrtle Austropuccinia psidii MF-1, a brazilian biotype.</title>
        <authorList>
            <person name="Quecine M.C."/>
            <person name="Pachon D.M.R."/>
            <person name="Bonatelli M.L."/>
            <person name="Correr F.H."/>
            <person name="Franceschini L.M."/>
            <person name="Leite T.F."/>
            <person name="Margarido G.R.A."/>
            <person name="Almeida C.A."/>
            <person name="Ferrarezi J.A."/>
            <person name="Labate C.A."/>
        </authorList>
    </citation>
    <scope>NUCLEOTIDE SEQUENCE</scope>
    <source>
        <strain evidence="1">MF-1</strain>
    </source>
</reference>
<dbReference type="PANTHER" id="PTHR37984">
    <property type="entry name" value="PROTEIN CBG26694"/>
    <property type="match status" value="1"/>
</dbReference>
<dbReference type="OrthoDB" id="2273864at2759"/>
<comment type="caution">
    <text evidence="1">The sequence shown here is derived from an EMBL/GenBank/DDBJ whole genome shotgun (WGS) entry which is preliminary data.</text>
</comment>
<dbReference type="EMBL" id="AVOT02004171">
    <property type="protein sequence ID" value="MBW0475598.1"/>
    <property type="molecule type" value="Genomic_DNA"/>
</dbReference>
<dbReference type="PANTHER" id="PTHR37984:SF15">
    <property type="entry name" value="INTEGRASE CATALYTIC DOMAIN-CONTAINING PROTEIN"/>
    <property type="match status" value="1"/>
</dbReference>
<proteinExistence type="predicted"/>
<keyword evidence="2" id="KW-1185">Reference proteome</keyword>
<dbReference type="Gene3D" id="3.30.420.10">
    <property type="entry name" value="Ribonuclease H-like superfamily/Ribonuclease H"/>
    <property type="match status" value="1"/>
</dbReference>
<protein>
    <recommendedName>
        <fullName evidence="3">Integrase catalytic domain-containing protein</fullName>
    </recommendedName>
</protein>
<dbReference type="SUPFAM" id="SSF53098">
    <property type="entry name" value="Ribonuclease H-like"/>
    <property type="match status" value="1"/>
</dbReference>
<dbReference type="InterPro" id="IPR036397">
    <property type="entry name" value="RNaseH_sf"/>
</dbReference>